<evidence type="ECO:0000313" key="3">
    <source>
        <dbReference type="Proteomes" id="UP000026962"/>
    </source>
</evidence>
<dbReference type="HOGENOM" id="CLU_1680745_0_0_1"/>
<dbReference type="AlphaFoldDB" id="A0A0E0JGV7"/>
<reference evidence="2" key="1">
    <citation type="submission" date="2015-04" db="UniProtKB">
        <authorList>
            <consortium name="EnsemblPlants"/>
        </authorList>
    </citation>
    <scope>IDENTIFICATION</scope>
</reference>
<evidence type="ECO:0000256" key="1">
    <source>
        <dbReference type="SAM" id="MobiDB-lite"/>
    </source>
</evidence>
<dbReference type="Gramene" id="OPUNC01G10570.1">
    <property type="protein sequence ID" value="OPUNC01G10570.1"/>
    <property type="gene ID" value="OPUNC01G10570"/>
</dbReference>
<name>A0A0E0JGV7_ORYPU</name>
<feature type="compositionally biased region" description="Low complexity" evidence="1">
    <location>
        <begin position="118"/>
        <end position="130"/>
    </location>
</feature>
<reference evidence="2" key="2">
    <citation type="submission" date="2018-05" db="EMBL/GenBank/DDBJ databases">
        <title>OpunRS2 (Oryza punctata Reference Sequence Version 2).</title>
        <authorList>
            <person name="Zhang J."/>
            <person name="Kudrna D."/>
            <person name="Lee S."/>
            <person name="Talag J."/>
            <person name="Welchert J."/>
            <person name="Wing R.A."/>
        </authorList>
    </citation>
    <scope>NUCLEOTIDE SEQUENCE [LARGE SCALE GENOMIC DNA]</scope>
</reference>
<feature type="region of interest" description="Disordered" evidence="1">
    <location>
        <begin position="1"/>
        <end position="157"/>
    </location>
</feature>
<sequence>MASPRVATQERRKGCVLPALAGAGPGEELLTANRKQLGPGELASSPVSLSRARLPPASPPGEAGELVSLPPSPMDSPSTTITPPPPPSRAVVAAAPPALVLGSTRTGYVGSPAPPSPAAAAPATSGRTAAQGPEVPVSEATTDPEQQLARASKISDT</sequence>
<dbReference type="Proteomes" id="UP000026962">
    <property type="component" value="Chromosome 1"/>
</dbReference>
<accession>A0A0E0JGV7</accession>
<proteinExistence type="predicted"/>
<protein>
    <submittedName>
        <fullName evidence="2">Uncharacterized protein</fullName>
    </submittedName>
</protein>
<evidence type="ECO:0000313" key="2">
    <source>
        <dbReference type="EnsemblPlants" id="OPUNC01G10570.1"/>
    </source>
</evidence>
<feature type="compositionally biased region" description="Low complexity" evidence="1">
    <location>
        <begin position="89"/>
        <end position="101"/>
    </location>
</feature>
<dbReference type="EnsemblPlants" id="OPUNC01G10570.1">
    <property type="protein sequence ID" value="OPUNC01G10570.1"/>
    <property type="gene ID" value="OPUNC01G10570"/>
</dbReference>
<keyword evidence="3" id="KW-1185">Reference proteome</keyword>
<organism evidence="2">
    <name type="scientific">Oryza punctata</name>
    <name type="common">Red rice</name>
    <dbReference type="NCBI Taxonomy" id="4537"/>
    <lineage>
        <taxon>Eukaryota</taxon>
        <taxon>Viridiplantae</taxon>
        <taxon>Streptophyta</taxon>
        <taxon>Embryophyta</taxon>
        <taxon>Tracheophyta</taxon>
        <taxon>Spermatophyta</taxon>
        <taxon>Magnoliopsida</taxon>
        <taxon>Liliopsida</taxon>
        <taxon>Poales</taxon>
        <taxon>Poaceae</taxon>
        <taxon>BOP clade</taxon>
        <taxon>Oryzoideae</taxon>
        <taxon>Oryzeae</taxon>
        <taxon>Oryzinae</taxon>
        <taxon>Oryza</taxon>
    </lineage>
</organism>